<reference evidence="5 6" key="1">
    <citation type="journal article" date="2019" name="mSystems">
        <title>Life at home and on the roam: Genomic adaptions reflect the dual lifestyle of an intracellular, facultative symbiont.</title>
        <authorList>
            <person name="Burgsdorf I."/>
        </authorList>
    </citation>
    <scope>NUCLEOTIDE SEQUENCE [LARGE SCALE GENOMIC DNA]</scope>
    <source>
        <strain evidence="5">277cV</strain>
    </source>
</reference>
<dbReference type="Pfam" id="PF02567">
    <property type="entry name" value="PhzC-PhzF"/>
    <property type="match status" value="2"/>
</dbReference>
<dbReference type="Proteomes" id="UP000317990">
    <property type="component" value="Unassembled WGS sequence"/>
</dbReference>
<gene>
    <name evidence="5" type="ORF">ERJ67_02485</name>
</gene>
<evidence type="ECO:0000313" key="5">
    <source>
        <dbReference type="EMBL" id="TGG94498.1"/>
    </source>
</evidence>
<feature type="active site" evidence="3">
    <location>
        <position position="45"/>
    </location>
</feature>
<organism evidence="5 6">
    <name type="scientific">Aphanocapsa feldmannii 277cV</name>
    <dbReference type="NCBI Taxonomy" id="2507553"/>
    <lineage>
        <taxon>Bacteria</taxon>
        <taxon>Bacillati</taxon>
        <taxon>Cyanobacteriota</taxon>
        <taxon>Cyanophyceae</taxon>
        <taxon>Oscillatoriophycideae</taxon>
        <taxon>Chroococcales</taxon>
        <taxon>Microcystaceae</taxon>
        <taxon>Aphanocapsa</taxon>
    </lineage>
</organism>
<dbReference type="PIRSF" id="PIRSF016184">
    <property type="entry name" value="PhzC_PhzF"/>
    <property type="match status" value="1"/>
</dbReference>
<feature type="region of interest" description="Disordered" evidence="4">
    <location>
        <begin position="187"/>
        <end position="217"/>
    </location>
</feature>
<dbReference type="PANTHER" id="PTHR13774">
    <property type="entry name" value="PHENAZINE BIOSYNTHESIS PROTEIN"/>
    <property type="match status" value="1"/>
</dbReference>
<protein>
    <submittedName>
        <fullName evidence="5">PhzF family phenazine biosynthesis protein</fullName>
    </submittedName>
</protein>
<feature type="compositionally biased region" description="Basic and acidic residues" evidence="4">
    <location>
        <begin position="199"/>
        <end position="209"/>
    </location>
</feature>
<accession>A0A524RQ19</accession>
<evidence type="ECO:0000256" key="4">
    <source>
        <dbReference type="SAM" id="MobiDB-lite"/>
    </source>
</evidence>
<name>A0A524RQ19_9CHRO</name>
<comment type="similarity">
    <text evidence="1">Belongs to the PhzF family.</text>
</comment>
<dbReference type="Gene3D" id="3.10.310.10">
    <property type="entry name" value="Diaminopimelate Epimerase, Chain A, domain 1"/>
    <property type="match status" value="2"/>
</dbReference>
<evidence type="ECO:0000256" key="1">
    <source>
        <dbReference type="ARBA" id="ARBA00008270"/>
    </source>
</evidence>
<proteinExistence type="inferred from homology"/>
<evidence type="ECO:0000256" key="3">
    <source>
        <dbReference type="PIRSR" id="PIRSR016184-1"/>
    </source>
</evidence>
<dbReference type="GO" id="GO:0005737">
    <property type="term" value="C:cytoplasm"/>
    <property type="evidence" value="ECO:0007669"/>
    <property type="project" value="TreeGrafter"/>
</dbReference>
<comment type="caution">
    <text evidence="5">The sequence shown here is derived from an EMBL/GenBank/DDBJ whole genome shotgun (WGS) entry which is preliminary data.</text>
</comment>
<evidence type="ECO:0000313" key="6">
    <source>
        <dbReference type="Proteomes" id="UP000317990"/>
    </source>
</evidence>
<dbReference type="PANTHER" id="PTHR13774:SF17">
    <property type="entry name" value="PHENAZINE BIOSYNTHESIS-LIKE DOMAIN-CONTAINING PROTEIN"/>
    <property type="match status" value="1"/>
</dbReference>
<dbReference type="SUPFAM" id="SSF54506">
    <property type="entry name" value="Diaminopimelate epimerase-like"/>
    <property type="match status" value="1"/>
</dbReference>
<dbReference type="GO" id="GO:0016853">
    <property type="term" value="F:isomerase activity"/>
    <property type="evidence" value="ECO:0007669"/>
    <property type="project" value="UniProtKB-KW"/>
</dbReference>
<dbReference type="EMBL" id="SRMO01000034">
    <property type="protein sequence ID" value="TGG94498.1"/>
    <property type="molecule type" value="Genomic_DNA"/>
</dbReference>
<dbReference type="InterPro" id="IPR003719">
    <property type="entry name" value="Phenazine_PhzF-like"/>
</dbReference>
<dbReference type="NCBIfam" id="TIGR00654">
    <property type="entry name" value="PhzF_family"/>
    <property type="match status" value="1"/>
</dbReference>
<evidence type="ECO:0000256" key="2">
    <source>
        <dbReference type="ARBA" id="ARBA00023235"/>
    </source>
</evidence>
<sequence>MARLCQIDAFSAVPLAGNGAAVVVLEAPAPQSWMQALASETAQSETAFLWKAGGHWLLRWFTPSCEVDLCGHATLAAACALARQGLLEEGVATELISRSGPLTVTAAADQFSAILPSGRLRQSPPELSSGHLALAELLGTPLHNHWTSSLGYEVVELADPAVLPTLKPHQAALANRDAQALVVMAKGGPARTGPPTLSPEREAAREPEPPRQGAQACSQPWDYSLRFFAPRFGIPEDPVTGSAHALVAPLWCQRLGRREVHGWQPSHRPGGMTCTTLPTAQVRLAGPCTLVWSGELLEVARQPDEQGWRALQMAAAALP</sequence>
<dbReference type="AlphaFoldDB" id="A0A524RQ19"/>
<keyword evidence="2" id="KW-0413">Isomerase</keyword>